<dbReference type="PANTHER" id="PTHR10412">
    <property type="entry name" value="MANNOSYL-OLIGOSACCHARIDE GLUCOSIDASE"/>
    <property type="match status" value="1"/>
</dbReference>
<dbReference type="PANTHER" id="PTHR10412:SF11">
    <property type="entry name" value="MANNOSYL-OLIGOSACCHARIDE GLUCOSIDASE"/>
    <property type="match status" value="1"/>
</dbReference>
<evidence type="ECO:0000313" key="6">
    <source>
        <dbReference type="Proteomes" id="UP000434850"/>
    </source>
</evidence>
<dbReference type="Proteomes" id="UP000434850">
    <property type="component" value="Unassembled WGS sequence"/>
</dbReference>
<dbReference type="InterPro" id="IPR008928">
    <property type="entry name" value="6-hairpin_glycosidase_sf"/>
</dbReference>
<dbReference type="GO" id="GO:0006487">
    <property type="term" value="P:protein N-linked glycosylation"/>
    <property type="evidence" value="ECO:0007669"/>
    <property type="project" value="TreeGrafter"/>
</dbReference>
<dbReference type="SUPFAM" id="SSF48208">
    <property type="entry name" value="Six-hairpin glycosidases"/>
    <property type="match status" value="1"/>
</dbReference>
<gene>
    <name evidence="5" type="ORF">GO816_09000</name>
</gene>
<dbReference type="InterPro" id="IPR054491">
    <property type="entry name" value="MGH1-like_GH"/>
</dbReference>
<feature type="domain" description="Mannosylglycerate hydrolase MGH1-like glycoside hydrolase" evidence="4">
    <location>
        <begin position="466"/>
        <end position="784"/>
    </location>
</feature>
<evidence type="ECO:0000259" key="4">
    <source>
        <dbReference type="Pfam" id="PF22422"/>
    </source>
</evidence>
<dbReference type="InterPro" id="IPR012341">
    <property type="entry name" value="6hp_glycosidase-like_sf"/>
</dbReference>
<protein>
    <recommendedName>
        <fullName evidence="4">Mannosylglycerate hydrolase MGH1-like glycoside hydrolase domain-containing protein</fullName>
    </recommendedName>
</protein>
<dbReference type="Pfam" id="PF22422">
    <property type="entry name" value="MGH1-like_GH"/>
    <property type="match status" value="1"/>
</dbReference>
<dbReference type="InterPro" id="IPR004888">
    <property type="entry name" value="Glycoside_hydrolase_63"/>
</dbReference>
<comment type="caution">
    <text evidence="5">The sequence shown here is derived from an EMBL/GenBank/DDBJ whole genome shotgun (WGS) entry which is preliminary data.</text>
</comment>
<dbReference type="OrthoDB" id="231241at2"/>
<organism evidence="5 6">
    <name type="scientific">Mucilaginibacter aquatilis</name>
    <dbReference type="NCBI Taxonomy" id="1517760"/>
    <lineage>
        <taxon>Bacteria</taxon>
        <taxon>Pseudomonadati</taxon>
        <taxon>Bacteroidota</taxon>
        <taxon>Sphingobacteriia</taxon>
        <taxon>Sphingobacteriales</taxon>
        <taxon>Sphingobacteriaceae</taxon>
        <taxon>Mucilaginibacter</taxon>
    </lineage>
</organism>
<proteinExistence type="inferred from homology"/>
<accession>A0A6I4I8M5</accession>
<keyword evidence="6" id="KW-1185">Reference proteome</keyword>
<dbReference type="EMBL" id="WQLA01000003">
    <property type="protein sequence ID" value="MVN91257.1"/>
    <property type="molecule type" value="Genomic_DNA"/>
</dbReference>
<dbReference type="GO" id="GO:0009311">
    <property type="term" value="P:oligosaccharide metabolic process"/>
    <property type="evidence" value="ECO:0007669"/>
    <property type="project" value="InterPro"/>
</dbReference>
<evidence type="ECO:0000256" key="2">
    <source>
        <dbReference type="ARBA" id="ARBA00022801"/>
    </source>
</evidence>
<comment type="similarity">
    <text evidence="1">Belongs to the glycosyl hydrolase 63 family.</text>
</comment>
<dbReference type="Gene3D" id="1.50.10.10">
    <property type="match status" value="1"/>
</dbReference>
<name>A0A6I4I8M5_9SPHI</name>
<dbReference type="RefSeq" id="WP_157541420.1">
    <property type="nucleotide sequence ID" value="NZ_WQLA01000003.1"/>
</dbReference>
<sequence>MALPAWGPYSTNYNGISHVPARNNGIRFDVIVQPSFYLRNNIALASTQRESGYHPWQASPTLSYFSYRYELEWKDRVYCDVSFSEIDKQSRLIKAEFVNNTQSNRSLALNLFSTISYPYNKKVKAILPEGTSWQEAASYISFTDSVKPANYNLIYNGQLRGQVTDENAVSGTAIQTSKIAGQIINYNLSNLRHSKNGVIIIRYKNNGSKDARLQAVVNGRRAKVLAFKPTTNYTQLALNVDDLKGKFLSFLLNTIGDGSIFLDGFALVDNDDVPSVKFQNEELNLKPEITKVLHNGAILKYNDIEEYYGILWQDTTADRRTILDQSPDEALAKFDNLVKAGHARLNGGRINGNGKGYFDNVFITPIVVKPGQTLSKNFIVVSGSTKDQVVEKLKSFNSQWASFETAYTKRKNEAALPQVNQGGKPFSFSQQLMAATVLTNLNYPVFAGNKYFKHTTPGKRWSSFYTWDSGFIGLGYTNINLGRALESLNAYTMGEEEQSAFLEHGTPLPVQAYLFNELWDKTQNLEYLKYFYPRLKRYYSFLAGAENSPTHRLKSGMIQTWDIFYNSGGWDDYSPQVYTHHKKLEKFIAPVINTAHQIRFAKLLKAAAWQLGYKQDIAIYDEDIKVYTNALQQNSWDETSGYFGYVNHDANGKAIGILKHDTGVNYNMGLDGCSPLIAGICTPQQQAKLLANLFTNGKLWTDQGITAIDQSSPYYNKDGYWNGRVWMPHQWFLWKTMFDLNEPERALQIANTALNVWKRETDDTYNCWENFGVETGNGGGWHQFGALSSPVINWYNALYKPGTITHGFNLWCIKQRLGANNDGYNGEFQLFDNASNNGAAMLLCLNENFEYKATCNNQPINLTKVANGLYILKITTQSKGKFSIQVIKKV</sequence>
<keyword evidence="3" id="KW-0326">Glycosidase</keyword>
<dbReference type="AlphaFoldDB" id="A0A6I4I8M5"/>
<keyword evidence="2" id="KW-0378">Hydrolase</keyword>
<evidence type="ECO:0000256" key="3">
    <source>
        <dbReference type="ARBA" id="ARBA00023295"/>
    </source>
</evidence>
<evidence type="ECO:0000313" key="5">
    <source>
        <dbReference type="EMBL" id="MVN91257.1"/>
    </source>
</evidence>
<dbReference type="GO" id="GO:0004573">
    <property type="term" value="F:Glc3Man9GlcNAc2 oligosaccharide glucosidase activity"/>
    <property type="evidence" value="ECO:0007669"/>
    <property type="project" value="InterPro"/>
</dbReference>
<reference evidence="5 6" key="1">
    <citation type="submission" date="2019-12" db="EMBL/GenBank/DDBJ databases">
        <title>Mucilaginibacter sp. HME9299 genome sequencing and assembly.</title>
        <authorList>
            <person name="Kang H."/>
            <person name="Kim H."/>
            <person name="Joh K."/>
        </authorList>
    </citation>
    <scope>NUCLEOTIDE SEQUENCE [LARGE SCALE GENOMIC DNA]</scope>
    <source>
        <strain evidence="5 6">HME9299</strain>
    </source>
</reference>
<evidence type="ECO:0000256" key="1">
    <source>
        <dbReference type="ARBA" id="ARBA00010833"/>
    </source>
</evidence>